<reference evidence="2 3" key="1">
    <citation type="submission" date="2011-10" db="EMBL/GenBank/DDBJ databases">
        <authorList>
            <person name="Genoscope - CEA"/>
        </authorList>
    </citation>
    <scope>NUCLEOTIDE SEQUENCE [LARGE SCALE GENOMIC DNA]</scope>
    <source>
        <strain evidence="2 3">RCC 1105</strain>
    </source>
</reference>
<feature type="region of interest" description="Disordered" evidence="1">
    <location>
        <begin position="1063"/>
        <end position="1082"/>
    </location>
</feature>
<feature type="compositionally biased region" description="Low complexity" evidence="1">
    <location>
        <begin position="804"/>
        <end position="817"/>
    </location>
</feature>
<proteinExistence type="predicted"/>
<dbReference type="InterPro" id="IPR015943">
    <property type="entry name" value="WD40/YVTN_repeat-like_dom_sf"/>
</dbReference>
<feature type="region of interest" description="Disordered" evidence="1">
    <location>
        <begin position="1884"/>
        <end position="1913"/>
    </location>
</feature>
<dbReference type="KEGG" id="bpg:Bathy07g04250"/>
<gene>
    <name evidence="2" type="ORF">Bathy07g04250</name>
</gene>
<feature type="region of interest" description="Disordered" evidence="1">
    <location>
        <begin position="1836"/>
        <end position="1855"/>
    </location>
</feature>
<dbReference type="Gene3D" id="2.130.10.10">
    <property type="entry name" value="YVTN repeat-like/Quinoprotein amine dehydrogenase"/>
    <property type="match status" value="1"/>
</dbReference>
<evidence type="ECO:0000256" key="1">
    <source>
        <dbReference type="SAM" id="MobiDB-lite"/>
    </source>
</evidence>
<evidence type="ECO:0000313" key="2">
    <source>
        <dbReference type="EMBL" id="CCO66218.1"/>
    </source>
</evidence>
<feature type="region of interest" description="Disordered" evidence="1">
    <location>
        <begin position="1016"/>
        <end position="1046"/>
    </location>
</feature>
<feature type="compositionally biased region" description="Polar residues" evidence="1">
    <location>
        <begin position="1814"/>
        <end position="1828"/>
    </location>
</feature>
<feature type="compositionally biased region" description="Low complexity" evidence="1">
    <location>
        <begin position="1598"/>
        <end position="1620"/>
    </location>
</feature>
<feature type="region of interest" description="Disordered" evidence="1">
    <location>
        <begin position="803"/>
        <end position="831"/>
    </location>
</feature>
<feature type="region of interest" description="Disordered" evidence="1">
    <location>
        <begin position="1590"/>
        <end position="1628"/>
    </location>
</feature>
<feature type="compositionally biased region" description="Basic and acidic residues" evidence="1">
    <location>
        <begin position="1063"/>
        <end position="1075"/>
    </location>
</feature>
<feature type="compositionally biased region" description="Low complexity" evidence="1">
    <location>
        <begin position="701"/>
        <end position="748"/>
    </location>
</feature>
<dbReference type="EMBL" id="FO082272">
    <property type="protein sequence ID" value="CCO66218.1"/>
    <property type="molecule type" value="Genomic_DNA"/>
</dbReference>
<keyword evidence="3" id="KW-1185">Reference proteome</keyword>
<dbReference type="Proteomes" id="UP000198341">
    <property type="component" value="Chromosome 7"/>
</dbReference>
<feature type="region of interest" description="Disordered" evidence="1">
    <location>
        <begin position="1956"/>
        <end position="1986"/>
    </location>
</feature>
<feature type="region of interest" description="Disordered" evidence="1">
    <location>
        <begin position="1790"/>
        <end position="1829"/>
    </location>
</feature>
<protein>
    <submittedName>
        <fullName evidence="2">Uncharacterized protein</fullName>
    </submittedName>
</protein>
<dbReference type="InterPro" id="IPR011047">
    <property type="entry name" value="Quinoprotein_ADH-like_sf"/>
</dbReference>
<accession>K8F1M2</accession>
<evidence type="ECO:0000313" key="3">
    <source>
        <dbReference type="Proteomes" id="UP000198341"/>
    </source>
</evidence>
<feature type="region of interest" description="Disordered" evidence="1">
    <location>
        <begin position="610"/>
        <end position="629"/>
    </location>
</feature>
<dbReference type="GeneID" id="19014914"/>
<feature type="region of interest" description="Disordered" evidence="1">
    <location>
        <begin position="2205"/>
        <end position="2225"/>
    </location>
</feature>
<feature type="region of interest" description="Disordered" evidence="1">
    <location>
        <begin position="1749"/>
        <end position="1769"/>
    </location>
</feature>
<feature type="region of interest" description="Disordered" evidence="1">
    <location>
        <begin position="694"/>
        <end position="772"/>
    </location>
</feature>
<organism evidence="2 3">
    <name type="scientific">Bathycoccus prasinos</name>
    <dbReference type="NCBI Taxonomy" id="41875"/>
    <lineage>
        <taxon>Eukaryota</taxon>
        <taxon>Viridiplantae</taxon>
        <taxon>Chlorophyta</taxon>
        <taxon>Mamiellophyceae</taxon>
        <taxon>Mamiellales</taxon>
        <taxon>Bathycoccaceae</taxon>
        <taxon>Bathycoccus</taxon>
    </lineage>
</organism>
<feature type="compositionally biased region" description="Polar residues" evidence="1">
    <location>
        <begin position="1963"/>
        <end position="1986"/>
    </location>
</feature>
<dbReference type="SUPFAM" id="SSF50998">
    <property type="entry name" value="Quinoprotein alcohol dehydrogenase-like"/>
    <property type="match status" value="1"/>
</dbReference>
<sequence length="2225" mass="247948">MSSFRGYEEPSDFSLERSGCLLQPFASSSEHFDGNRGPDDDFDGVVTSVCVNHKWVVLSNLTSLRRLGVVRDNDEDESNSTLEMKTKKIPCPGVDIYDKSSGGTHVRAYFETSKGSLGGDFFSCVDISGDVIFAVACGSSAERDGVQVIAFEAVYGEEDGKMVSHFAEIWRIETLARGRRQMSASIACLHLRGRRSRTLVVTTCGARNFAESWLVDAESGDIVYEGKRLENQPCEPKVWPVVAQVSIEMEEGWCAVFARTRDRKRIELFQVVEDEYTASLHAKSLPQVTRGLDQYIGGLCALPATRKDSEHAHPKLCVAFSEDSAHLNALHLKRGMARHVMKRDSVVRIVMYDVKIATSRKTGLKKFVQAEETHRVYLEDSIVTSPIDLDSMTSSPVSSSYIFFAHVNGDVSIVLPRTGVVLKTLSAAHDPKSLASTGSVNFVVADRAYLSASKCAEDATICLFSSAGRLTSCWSIASPLVWTPQTHHLFPKPFRDASKTFLLCCARLGRDSTDTTLALLSASSSKRQHAMNENRLRRRKDIDASLVLTEKEFKDLVFALSCHEPALIERIVGALAVVTFNVKHTPRIGTELHAQPVLLEDFFHAQKKNTVGGHKGDDEDDHLTGGFSRGELDQRGNDFYRYQLRANFVDIAREDYQESLNRSRGEEGGEASRFALNVQLFTLERRIGVVSAGTTGATSTQNQQSKLQQAQQRQRQLQQQQQQQDGYRSGAISPASGSSGWESNTSSTMLSERSGQHHRKHHPSPFEGSGYHSGANKSVVDIAMNFTNFLGWTNYRTDNRITDGSASSRGGAEGSTANEKYPTEPSTVKEVHRKPRELCAVAAAYEDVHTNPKFATSRFILVSACVSKSTETTTRTTPQFQHEMVSSTSSSTKGIAQKFKNKKKVVVVTSDSTSFPARQSQDHRDYQQQQNVRVLAPKIEISHKEIVETFLLVRSIGGYREMVLKPTTAALPWYPGEENEVTCIALAPFGGRALVGTVSGKCYIVDLGTTLNPKFMPAVDEERRKENDSDEDSETNRRNSDNLAKTPETFKMKEAIRVLAEDSKKSAGVDSRNENQRQPAKARSVVWWRRAKDNKEIAICGDSTGVVRLWDVESGELLMTIPTKCNPLKKLQLVEAIDDRRVHEILKQQSQKYYNSEESLTSDFSSATTTGDKANSKMASSSSTFLLLSKRVARERDEHGNIIRTMDRVNSMRQKFRESRMSINENYEENYDNEYRENVDEDDDMDDEFNTYKDVDTYFQTLDLETYSARIDEISCVPEQNILFSGPEKVGSRFGHDGYETHESGANSPDFQGGVLVSRPENFTGHSTLEHGGKSFVVSSFADGRVDIYDAKVSDSKVIASIRTPNYSSPRFAYIVDAFAFFVMSSRSIAVISRATNTLVQKIVLPVEYGAIKGLVRGIPVRSSKYELAIDLAADIRADGDDDDNDDDDVDEDGEDIGRNSIILEGVVCWTTSRVFEITPTASVFDLYEKLALSGRISRARELADALALDASEMALHACERALNARRGDTAAAMYYFAVRSDSDSPQKRYKMLARFCDACLRSWHVRATEHLLETMDAWDFGANGFDSEPSSPAATFSRWGSRAGSRAGSLGGSPSHSGSKQQTLRSSNNNFAAEKSFRADARECLKRSRDRDIEVAVQTARIARANIIAWSSKEGVACLKACDELLDAEVSASASTTVVIIRDDGTEEEITREQFEGIENDAQFEPKLADSEFIKEFVDNLARTCCSDSPSSEQFDNERDTSENENIPKWQRMENAIKAFEEGNHNAFKQEGDLSVGDAFRTPTDSPMKKNDTFSNNESKGGSSGQNHHLFEAKRANGRTRDRTNAPKTQSVSVHMRTVGSLVRALNVGSSEEDILFGKRDSKDVEKTTKSESNIEGRRSATKQDDENNKDVGEDFENQLKQNNIPRSLSIALPTLFWALGEEGRTNALSYNHTRNVGPGGNTSFNTNISPSVSPRSSDQNSENSKTAFNTNKLFDIAYHNQKASATFQKRIVNPELRVNCLLAHVAMEPANSERKVHYQRELEAEIKRAVIHSRNLKADDDITSEGRVLLQIVGSAIAWSNDAALSTVAAQLGHFESANAFRVDIADRLLSRIDEAKNDERIIREDNETGENDETLRLLAREVVLSKHAIERELKFAFEHLAPKCKDAKKRALCTKEIAKRWKSKHMKDFLTWDEFERMALRTMPPEEASREEEEEEKMKRCD</sequence>
<dbReference type="RefSeq" id="XP_007512130.1">
    <property type="nucleotide sequence ID" value="XM_007512068.1"/>
</dbReference>
<feature type="compositionally biased region" description="Basic and acidic residues" evidence="1">
    <location>
        <begin position="1836"/>
        <end position="1846"/>
    </location>
</feature>
<name>K8F1M2_9CHLO</name>